<accession>A0AAD4M9P0</accession>
<dbReference type="Proteomes" id="UP001203297">
    <property type="component" value="Unassembled WGS sequence"/>
</dbReference>
<dbReference type="AlphaFoldDB" id="A0AAD4M9P0"/>
<sequence length="166" mass="17664">MVGSVDVEAAKDGVDCLNASPPGPRAAGYAAESSSKLWSVYLAESERHDKALAESWKGDMDGLLIFSGLFSAVVTAFFVASLQPMMQSNQVSGSTPTLTTSVNPPSLLRANALWCLSLLSSLLCALCATLVQQWARQYTQAVGRRTAAHQRARVRAFLLQGMSALA</sequence>
<keyword evidence="4" id="KW-1185">Reference proteome</keyword>
<feature type="transmembrane region" description="Helical" evidence="1">
    <location>
        <begin position="63"/>
        <end position="82"/>
    </location>
</feature>
<comment type="caution">
    <text evidence="3">The sequence shown here is derived from an EMBL/GenBank/DDBJ whole genome shotgun (WGS) entry which is preliminary data.</text>
</comment>
<feature type="transmembrane region" description="Helical" evidence="1">
    <location>
        <begin position="111"/>
        <end position="131"/>
    </location>
</feature>
<name>A0AAD4M9P0_9AGAM</name>
<evidence type="ECO:0000256" key="1">
    <source>
        <dbReference type="SAM" id="Phobius"/>
    </source>
</evidence>
<reference evidence="3" key="1">
    <citation type="journal article" date="2022" name="New Phytol.">
        <title>Evolutionary transition to the ectomycorrhizal habit in the genomes of a hyperdiverse lineage of mushroom-forming fungi.</title>
        <authorList>
            <person name="Looney B."/>
            <person name="Miyauchi S."/>
            <person name="Morin E."/>
            <person name="Drula E."/>
            <person name="Courty P.E."/>
            <person name="Kohler A."/>
            <person name="Kuo A."/>
            <person name="LaButti K."/>
            <person name="Pangilinan J."/>
            <person name="Lipzen A."/>
            <person name="Riley R."/>
            <person name="Andreopoulos W."/>
            <person name="He G."/>
            <person name="Johnson J."/>
            <person name="Nolan M."/>
            <person name="Tritt A."/>
            <person name="Barry K.W."/>
            <person name="Grigoriev I.V."/>
            <person name="Nagy L.G."/>
            <person name="Hibbett D."/>
            <person name="Henrissat B."/>
            <person name="Matheny P.B."/>
            <person name="Labbe J."/>
            <person name="Martin F.M."/>
        </authorList>
    </citation>
    <scope>NUCLEOTIDE SEQUENCE</scope>
    <source>
        <strain evidence="3">BPL690</strain>
    </source>
</reference>
<evidence type="ECO:0000259" key="2">
    <source>
        <dbReference type="Pfam" id="PF20153"/>
    </source>
</evidence>
<dbReference type="InterPro" id="IPR045338">
    <property type="entry name" value="DUF6535"/>
</dbReference>
<evidence type="ECO:0000313" key="3">
    <source>
        <dbReference type="EMBL" id="KAI0306108.1"/>
    </source>
</evidence>
<organism evidence="3 4">
    <name type="scientific">Multifurca ochricompacta</name>
    <dbReference type="NCBI Taxonomy" id="376703"/>
    <lineage>
        <taxon>Eukaryota</taxon>
        <taxon>Fungi</taxon>
        <taxon>Dikarya</taxon>
        <taxon>Basidiomycota</taxon>
        <taxon>Agaricomycotina</taxon>
        <taxon>Agaricomycetes</taxon>
        <taxon>Russulales</taxon>
        <taxon>Russulaceae</taxon>
        <taxon>Multifurca</taxon>
    </lineage>
</organism>
<evidence type="ECO:0000313" key="4">
    <source>
        <dbReference type="Proteomes" id="UP001203297"/>
    </source>
</evidence>
<dbReference type="EMBL" id="WTXG01000004">
    <property type="protein sequence ID" value="KAI0306108.1"/>
    <property type="molecule type" value="Genomic_DNA"/>
</dbReference>
<dbReference type="Pfam" id="PF20153">
    <property type="entry name" value="DUF6535"/>
    <property type="match status" value="1"/>
</dbReference>
<keyword evidence="1" id="KW-1133">Transmembrane helix</keyword>
<feature type="domain" description="DUF6535" evidence="2">
    <location>
        <begin position="38"/>
        <end position="164"/>
    </location>
</feature>
<keyword evidence="1" id="KW-0812">Transmembrane</keyword>
<protein>
    <recommendedName>
        <fullName evidence="2">DUF6535 domain-containing protein</fullName>
    </recommendedName>
</protein>
<keyword evidence="1" id="KW-0472">Membrane</keyword>
<gene>
    <name evidence="3" type="ORF">B0F90DRAFT_964004</name>
</gene>
<proteinExistence type="predicted"/>